<dbReference type="RefSeq" id="WP_246279624.1">
    <property type="nucleotide sequence ID" value="NZ_JACBYQ010000002.1"/>
</dbReference>
<dbReference type="InterPro" id="IPR011206">
    <property type="entry name" value="Citrate_lyase_beta/mcl1/mcl2"/>
</dbReference>
<proteinExistence type="predicted"/>
<feature type="binding site" evidence="4">
    <location>
        <position position="117"/>
    </location>
    <ligand>
        <name>substrate</name>
    </ligand>
</feature>
<feature type="binding site" evidence="5">
    <location>
        <position position="117"/>
    </location>
    <ligand>
        <name>Mg(2+)</name>
        <dbReference type="ChEBI" id="CHEBI:18420"/>
    </ligand>
</feature>
<gene>
    <name evidence="7" type="ORF">FHU41_002932</name>
</gene>
<dbReference type="GO" id="GO:0000287">
    <property type="term" value="F:magnesium ion binding"/>
    <property type="evidence" value="ECO:0007669"/>
    <property type="project" value="TreeGrafter"/>
</dbReference>
<keyword evidence="2 5" id="KW-0479">Metal-binding</keyword>
<dbReference type="EC" id="4.1.3.34" evidence="7"/>
<evidence type="ECO:0000256" key="3">
    <source>
        <dbReference type="ARBA" id="ARBA00022842"/>
    </source>
</evidence>
<dbReference type="PANTHER" id="PTHR32308">
    <property type="entry name" value="LYASE BETA SUBUNIT, PUTATIVE (AFU_ORTHOLOGUE AFUA_4G13030)-RELATED"/>
    <property type="match status" value="1"/>
</dbReference>
<dbReference type="AlphaFoldDB" id="A0A7Y9S9X3"/>
<dbReference type="PANTHER" id="PTHR32308:SF10">
    <property type="entry name" value="CITRATE LYASE SUBUNIT BETA"/>
    <property type="match status" value="1"/>
</dbReference>
<dbReference type="InterPro" id="IPR040442">
    <property type="entry name" value="Pyrv_kinase-like_dom_sf"/>
</dbReference>
<accession>A0A7Y9S9X3</accession>
<dbReference type="EMBL" id="JACBYQ010000002">
    <property type="protein sequence ID" value="NYE96682.1"/>
    <property type="molecule type" value="Genomic_DNA"/>
</dbReference>
<reference evidence="7 8" key="1">
    <citation type="submission" date="2020-07" db="EMBL/GenBank/DDBJ databases">
        <title>Sequencing the genomes of 1000 actinobacteria strains.</title>
        <authorList>
            <person name="Klenk H.-P."/>
        </authorList>
    </citation>
    <scope>NUCLEOTIDE SEQUENCE [LARGE SCALE GENOMIC DNA]</scope>
    <source>
        <strain evidence="7 8">DSM 102047</strain>
    </source>
</reference>
<dbReference type="InterPro" id="IPR015813">
    <property type="entry name" value="Pyrv/PenolPyrv_kinase-like_dom"/>
</dbReference>
<name>A0A7Y9S9X3_9MICC</name>
<dbReference type="GO" id="GO:0008816">
    <property type="term" value="F:citryl-CoA lyase activity"/>
    <property type="evidence" value="ECO:0007669"/>
    <property type="project" value="UniProtKB-EC"/>
</dbReference>
<evidence type="ECO:0000313" key="7">
    <source>
        <dbReference type="EMBL" id="NYE96682.1"/>
    </source>
</evidence>
<keyword evidence="3 5" id="KW-0460">Magnesium</keyword>
<feature type="domain" description="HpcH/HpaI aldolase/citrate lyase" evidence="6">
    <location>
        <begin position="13"/>
        <end position="216"/>
    </location>
</feature>
<dbReference type="PIRSF" id="PIRSF015582">
    <property type="entry name" value="Cit_lyase_B"/>
    <property type="match status" value="1"/>
</dbReference>
<evidence type="ECO:0000259" key="6">
    <source>
        <dbReference type="Pfam" id="PF03328"/>
    </source>
</evidence>
<keyword evidence="7" id="KW-0456">Lyase</keyword>
<dbReference type="GO" id="GO:0006107">
    <property type="term" value="P:oxaloacetate metabolic process"/>
    <property type="evidence" value="ECO:0007669"/>
    <property type="project" value="TreeGrafter"/>
</dbReference>
<sequence>MTVIYPPFEMGPSLLFCPADRPERYAKAAERADAVILDLEDAVAPEAKAAARQALQENLLDPERTIVRVNPLGTPEFALDTEALRATPYRTVMVAKAESGQAIVAALTDYSVLALCETALGVVRAAEIAQARNVVGLMWGAEDLVASLGGSSSRTDDGGYRAVALQARSQVLLAAGAFGKAAIDAVYLNIPDIDGLYQEAQDAVACGFSATACIHPSQVEHLRRAYLPPRADIEYAQALLMAADEAENGVFSFQGRMIDGPVLKQAEQTLRRASS</sequence>
<evidence type="ECO:0000256" key="5">
    <source>
        <dbReference type="PIRSR" id="PIRSR015582-2"/>
    </source>
</evidence>
<dbReference type="Proteomes" id="UP000521748">
    <property type="component" value="Unassembled WGS sequence"/>
</dbReference>
<keyword evidence="8" id="KW-1185">Reference proteome</keyword>
<dbReference type="InterPro" id="IPR005000">
    <property type="entry name" value="Aldolase/citrate-lyase_domain"/>
</dbReference>
<dbReference type="Gene3D" id="3.20.20.60">
    <property type="entry name" value="Phosphoenolpyruvate-binding domains"/>
    <property type="match status" value="1"/>
</dbReference>
<feature type="binding site" evidence="5">
    <location>
        <position position="143"/>
    </location>
    <ligand>
        <name>Mg(2+)</name>
        <dbReference type="ChEBI" id="CHEBI:18420"/>
    </ligand>
</feature>
<evidence type="ECO:0000256" key="1">
    <source>
        <dbReference type="ARBA" id="ARBA00001946"/>
    </source>
</evidence>
<protein>
    <submittedName>
        <fullName evidence="7">Citrate lyase subunit beta/citryl-CoA lyase</fullName>
        <ecNumber evidence="7">4.1.3.34</ecNumber>
    </submittedName>
</protein>
<comment type="cofactor">
    <cofactor evidence="1">
        <name>Mg(2+)</name>
        <dbReference type="ChEBI" id="CHEBI:18420"/>
    </cofactor>
</comment>
<organism evidence="7 8">
    <name type="scientific">Psychromicrobium silvestre</name>
    <dbReference type="NCBI Taxonomy" id="1645614"/>
    <lineage>
        <taxon>Bacteria</taxon>
        <taxon>Bacillati</taxon>
        <taxon>Actinomycetota</taxon>
        <taxon>Actinomycetes</taxon>
        <taxon>Micrococcales</taxon>
        <taxon>Micrococcaceae</taxon>
        <taxon>Psychromicrobium</taxon>
    </lineage>
</organism>
<dbReference type="SUPFAM" id="SSF51621">
    <property type="entry name" value="Phosphoenolpyruvate/pyruvate domain"/>
    <property type="match status" value="1"/>
</dbReference>
<dbReference type="Pfam" id="PF03328">
    <property type="entry name" value="HpcH_HpaI"/>
    <property type="match status" value="1"/>
</dbReference>
<feature type="binding site" evidence="4">
    <location>
        <position position="68"/>
    </location>
    <ligand>
        <name>substrate</name>
    </ligand>
</feature>
<evidence type="ECO:0000313" key="8">
    <source>
        <dbReference type="Proteomes" id="UP000521748"/>
    </source>
</evidence>
<comment type="caution">
    <text evidence="7">The sequence shown here is derived from an EMBL/GenBank/DDBJ whole genome shotgun (WGS) entry which is preliminary data.</text>
</comment>
<evidence type="ECO:0000256" key="2">
    <source>
        <dbReference type="ARBA" id="ARBA00022723"/>
    </source>
</evidence>
<evidence type="ECO:0000256" key="4">
    <source>
        <dbReference type="PIRSR" id="PIRSR015582-1"/>
    </source>
</evidence>